<organism evidence="6 7">
    <name type="scientific">Candidatus Hodgkinia cicadicola</name>
    <dbReference type="NCBI Taxonomy" id="573658"/>
    <lineage>
        <taxon>Bacteria</taxon>
        <taxon>Pseudomonadati</taxon>
        <taxon>Pseudomonadota</taxon>
        <taxon>Alphaproteobacteria</taxon>
        <taxon>Hyphomicrobiales</taxon>
        <taxon>Candidatus Hodgkinia</taxon>
    </lineage>
</organism>
<dbReference type="Gene3D" id="2.40.50.140">
    <property type="entry name" value="Nucleic acid-binding proteins"/>
    <property type="match status" value="1"/>
</dbReference>
<dbReference type="PANTHER" id="PTHR33370">
    <property type="entry name" value="TRANSLATION INITIATION FACTOR IF-1, CHLOROPLASTIC"/>
    <property type="match status" value="1"/>
</dbReference>
<keyword evidence="7" id="KW-1185">Reference proteome</keyword>
<accession>A0ABX4MG28</accession>
<evidence type="ECO:0000313" key="6">
    <source>
        <dbReference type="EMBL" id="PIM95597.1"/>
    </source>
</evidence>
<comment type="similarity">
    <text evidence="1">Belongs to the IF-1 family.</text>
</comment>
<evidence type="ECO:0000259" key="5">
    <source>
        <dbReference type="PROSITE" id="PS50832"/>
    </source>
</evidence>
<dbReference type="EMBL" id="NXGM01000007">
    <property type="protein sequence ID" value="PIM95597.1"/>
    <property type="molecule type" value="Genomic_DNA"/>
</dbReference>
<gene>
    <name evidence="6" type="primary">infA</name>
    <name evidence="6" type="ORF">magneo_59</name>
</gene>
<evidence type="ECO:0000313" key="7">
    <source>
        <dbReference type="Proteomes" id="UP000228684"/>
    </source>
</evidence>
<protein>
    <submittedName>
        <fullName evidence="6">Translation initiation factor IF-1</fullName>
    </submittedName>
</protein>
<feature type="domain" description="S1-like" evidence="5">
    <location>
        <begin position="1"/>
        <end position="65"/>
    </location>
</feature>
<dbReference type="GO" id="GO:0003743">
    <property type="term" value="F:translation initiation factor activity"/>
    <property type="evidence" value="ECO:0007669"/>
    <property type="project" value="UniProtKB-KW"/>
</dbReference>
<dbReference type="InterPro" id="IPR012340">
    <property type="entry name" value="NA-bd_OB-fold"/>
</dbReference>
<sequence length="66" mass="7593">MSNNITGIITETLPNLMFKVKLDSNNEIVASTTTKLRLRKVKLLVGDRVLVRCYENISRIILKYKL</sequence>
<evidence type="ECO:0000256" key="3">
    <source>
        <dbReference type="ARBA" id="ARBA00022917"/>
    </source>
</evidence>
<dbReference type="InterPro" id="IPR006196">
    <property type="entry name" value="RNA-binding_domain_S1_IF1"/>
</dbReference>
<comment type="caution">
    <text evidence="6">The sequence shown here is derived from an EMBL/GenBank/DDBJ whole genome shotgun (WGS) entry which is preliminary data.</text>
</comment>
<evidence type="ECO:0000256" key="2">
    <source>
        <dbReference type="ARBA" id="ARBA00022540"/>
    </source>
</evidence>
<dbReference type="PROSITE" id="PS50832">
    <property type="entry name" value="S1_IF1_TYPE"/>
    <property type="match status" value="1"/>
</dbReference>
<keyword evidence="3 4" id="KW-0648">Protein biosynthesis</keyword>
<dbReference type="SUPFAM" id="SSF50249">
    <property type="entry name" value="Nucleic acid-binding proteins"/>
    <property type="match status" value="1"/>
</dbReference>
<reference evidence="6" key="1">
    <citation type="submission" date="2017-09" db="EMBL/GenBank/DDBJ databases">
        <authorList>
            <person name="Campbell M.A."/>
            <person name="Lukasik P."/>
            <person name="Simon C."/>
            <person name="McCutcheon J.P."/>
        </authorList>
    </citation>
    <scope>NUCLEOTIDE SEQUENCE [LARGE SCALE GENOMIC DNA]</scope>
    <source>
        <strain evidence="6">MAGNEO</strain>
    </source>
</reference>
<dbReference type="Pfam" id="PF01176">
    <property type="entry name" value="eIF-1a"/>
    <property type="match status" value="1"/>
</dbReference>
<evidence type="ECO:0000256" key="1">
    <source>
        <dbReference type="ARBA" id="ARBA00010939"/>
    </source>
</evidence>
<dbReference type="InterPro" id="IPR004368">
    <property type="entry name" value="TIF_IF1"/>
</dbReference>
<evidence type="ECO:0000256" key="4">
    <source>
        <dbReference type="PROSITE-ProRule" id="PRU00181"/>
    </source>
</evidence>
<keyword evidence="2 4" id="KW-0396">Initiation factor</keyword>
<name>A0ABX4MG28_9HYPH</name>
<dbReference type="PANTHER" id="PTHR33370:SF1">
    <property type="entry name" value="TRANSLATION INITIATION FACTOR IF-1, CHLOROPLASTIC"/>
    <property type="match status" value="1"/>
</dbReference>
<dbReference type="Proteomes" id="UP000228684">
    <property type="component" value="Unassembled WGS sequence"/>
</dbReference>
<proteinExistence type="inferred from homology"/>